<keyword evidence="20" id="KW-1185">Reference proteome</keyword>
<evidence type="ECO:0000256" key="10">
    <source>
        <dbReference type="ARBA" id="ARBA00023015"/>
    </source>
</evidence>
<evidence type="ECO:0000256" key="6">
    <source>
        <dbReference type="ARBA" id="ARBA00022473"/>
    </source>
</evidence>
<evidence type="ECO:0000256" key="15">
    <source>
        <dbReference type="PROSITE-ProRule" id="PRU00266"/>
    </source>
</evidence>
<evidence type="ECO:0000256" key="2">
    <source>
        <dbReference type="ARBA" id="ARBA00001941"/>
    </source>
</evidence>
<dbReference type="Pfam" id="PF03031">
    <property type="entry name" value="NIF"/>
    <property type="match status" value="1"/>
</dbReference>
<dbReference type="InterPro" id="IPR004274">
    <property type="entry name" value="FCP1_dom"/>
</dbReference>
<comment type="cofactor">
    <cofactor evidence="3">
        <name>Mg(2+)</name>
        <dbReference type="ChEBI" id="CHEBI:18420"/>
    </cofactor>
</comment>
<dbReference type="SMART" id="SM00358">
    <property type="entry name" value="DSRM"/>
    <property type="match status" value="2"/>
</dbReference>
<dbReference type="PANTHER" id="PTHR23081">
    <property type="entry name" value="RNA POLYMERASE II CTD PHOSPHATASE"/>
    <property type="match status" value="1"/>
</dbReference>
<feature type="domain" description="DRBM" evidence="17">
    <location>
        <begin position="747"/>
        <end position="818"/>
    </location>
</feature>
<evidence type="ECO:0000256" key="14">
    <source>
        <dbReference type="ARBA" id="ARBA00048336"/>
    </source>
</evidence>
<evidence type="ECO:0000256" key="5">
    <source>
        <dbReference type="ARBA" id="ARBA00013081"/>
    </source>
</evidence>
<feature type="region of interest" description="Disordered" evidence="16">
    <location>
        <begin position="696"/>
        <end position="733"/>
    </location>
</feature>
<dbReference type="FunFam" id="3.30.160.20:FF:000074">
    <property type="entry name" value="RNA polymerase II C-terminal domain phosphatase-like 1"/>
    <property type="match status" value="1"/>
</dbReference>
<keyword evidence="12" id="KW-0539">Nucleus</keyword>
<evidence type="ECO:0000256" key="16">
    <source>
        <dbReference type="SAM" id="MobiDB-lite"/>
    </source>
</evidence>
<dbReference type="Gene3D" id="3.30.160.20">
    <property type="match status" value="1"/>
</dbReference>
<evidence type="ECO:0000256" key="12">
    <source>
        <dbReference type="ARBA" id="ARBA00023242"/>
    </source>
</evidence>
<dbReference type="InterPro" id="IPR014720">
    <property type="entry name" value="dsRBD_dom"/>
</dbReference>
<comment type="subcellular location">
    <subcellularLocation>
        <location evidence="4">Nucleus</location>
    </subcellularLocation>
</comment>
<feature type="region of interest" description="Disordered" evidence="16">
    <location>
        <begin position="421"/>
        <end position="485"/>
    </location>
</feature>
<dbReference type="SMART" id="SM00577">
    <property type="entry name" value="CPDc"/>
    <property type="match status" value="1"/>
</dbReference>
<feature type="domain" description="FCP1 homology" evidence="18">
    <location>
        <begin position="126"/>
        <end position="376"/>
    </location>
</feature>
<keyword evidence="6" id="KW-0217">Developmental protein</keyword>
<evidence type="ECO:0000259" key="18">
    <source>
        <dbReference type="PROSITE" id="PS50969"/>
    </source>
</evidence>
<evidence type="ECO:0000259" key="17">
    <source>
        <dbReference type="PROSITE" id="PS50137"/>
    </source>
</evidence>
<evidence type="ECO:0000256" key="1">
    <source>
        <dbReference type="ARBA" id="ARBA00001936"/>
    </source>
</evidence>
<dbReference type="InterPro" id="IPR023214">
    <property type="entry name" value="HAD_sf"/>
</dbReference>
<evidence type="ECO:0000256" key="13">
    <source>
        <dbReference type="ARBA" id="ARBA00047761"/>
    </source>
</evidence>
<dbReference type="GO" id="GO:0046872">
    <property type="term" value="F:metal ion binding"/>
    <property type="evidence" value="ECO:0007669"/>
    <property type="project" value="UniProtKB-KW"/>
</dbReference>
<dbReference type="PROSITE" id="PS50969">
    <property type="entry name" value="FCP1"/>
    <property type="match status" value="1"/>
</dbReference>
<dbReference type="PANTHER" id="PTHR23081:SF0">
    <property type="entry name" value="RNA POLYMERASE II C-TERMINAL DOMAIN PHOSPHATASE-LIKE 1"/>
    <property type="match status" value="1"/>
</dbReference>
<dbReference type="EMBL" id="CAXHTB010000010">
    <property type="protein sequence ID" value="CAL0313930.1"/>
    <property type="molecule type" value="Genomic_DNA"/>
</dbReference>
<keyword evidence="8" id="KW-0378">Hydrolase</keyword>
<evidence type="ECO:0000256" key="11">
    <source>
        <dbReference type="ARBA" id="ARBA00023163"/>
    </source>
</evidence>
<dbReference type="SUPFAM" id="SSF54768">
    <property type="entry name" value="dsRNA-binding domain-like"/>
    <property type="match status" value="2"/>
</dbReference>
<organism evidence="19 20">
    <name type="scientific">Lupinus luteus</name>
    <name type="common">European yellow lupine</name>
    <dbReference type="NCBI Taxonomy" id="3873"/>
    <lineage>
        <taxon>Eukaryota</taxon>
        <taxon>Viridiplantae</taxon>
        <taxon>Streptophyta</taxon>
        <taxon>Embryophyta</taxon>
        <taxon>Tracheophyta</taxon>
        <taxon>Spermatophyta</taxon>
        <taxon>Magnoliopsida</taxon>
        <taxon>eudicotyledons</taxon>
        <taxon>Gunneridae</taxon>
        <taxon>Pentapetalae</taxon>
        <taxon>rosids</taxon>
        <taxon>fabids</taxon>
        <taxon>Fabales</taxon>
        <taxon>Fabaceae</taxon>
        <taxon>Papilionoideae</taxon>
        <taxon>50 kb inversion clade</taxon>
        <taxon>genistoids sensu lato</taxon>
        <taxon>core genistoids</taxon>
        <taxon>Genisteae</taxon>
        <taxon>Lupinus</taxon>
    </lineage>
</organism>
<evidence type="ECO:0000256" key="4">
    <source>
        <dbReference type="ARBA" id="ARBA00004123"/>
    </source>
</evidence>
<dbReference type="GO" id="GO:0003723">
    <property type="term" value="F:RNA binding"/>
    <property type="evidence" value="ECO:0007669"/>
    <property type="project" value="UniProtKB-UniRule"/>
</dbReference>
<sequence>MYESVVYEGDVVLGGVVIHPSEKIIHLKEIRISHFSQPSERCSPLAVLHTLASTNVCFKVESKTPQQQDGLFHLHSLCIRENKTAVVPLGLEEIHLVAMHPRNNDRPCFWGVVVASELYNSCLVMLNLRCLAIVFDLDETLIVANTMRSFEDKIEALQRKINSEVDPQRIAGMQAEVKRYLDDKIILKQYAENDQVVDNGKVIKVQPEIVPALSDSHQPIVRPLIRLQENNIILTRINPQIRDTSVLVRLRPAWEDLRGYLTARGRKRFEVYVCTMAERDYALEMWRLLDPDSNLINSKELLDRVVCVKSGLKKSLFNVFQNALCHPKMALVIDDRLKVWDEKDQPRVHVVPAFAPYYAPQAEEANISAASSIPVATANLDPSLTTSFQYTAVPSVSGSVPPPPAPSSVLQFPSVPFLQPAKPMGQVAPSGPTLHSSPAREEGEVPESELDPDTRRRLLILQHGQDIRDNKSSEPPFPIRQPLQASAPCVPSRGAWFPVEEENGSQQLNRDVPKGFPVDSEPLCIEKHQPRHPSFFSKLDTSISSDKIIHESHQRLPKEMYHRDDCSRLSHNKLSTYHSFSGDDIPLSRSSSSHRDLDSESGHCLLHADNTVRIVQEIALKCGTRVEFKSSLVASTELLFSVEAWFSGKKIGQGLGRTRKEAQHKASGDSINHLADIYLSRAKADSGSTYGNVNGFPKANDNNGHVSNVNSPGNQSWLKEDSVSSSTSSDPSRVLDHRFEVSKRSMGSVSALKELCMMEGLRISFQSLPAPVSTNSARKDEVYAQVEIDGQVFGKGIGLTWDEAKIQASEKALGSLRMKLSQNNQKRHGSPRSSPGLSTKRLRQEYPWNPQRIPSSGRDPGNSPPVP</sequence>
<comment type="caution">
    <text evidence="19">The sequence shown here is derived from an EMBL/GenBank/DDBJ whole genome shotgun (WGS) entry which is preliminary data.</text>
</comment>
<dbReference type="Pfam" id="PF00035">
    <property type="entry name" value="dsrm"/>
    <property type="match status" value="2"/>
</dbReference>
<evidence type="ECO:0000256" key="9">
    <source>
        <dbReference type="ARBA" id="ARBA00022884"/>
    </source>
</evidence>
<comment type="catalytic activity">
    <reaction evidence="14">
        <text>O-phospho-L-threonyl-[protein] + H2O = L-threonyl-[protein] + phosphate</text>
        <dbReference type="Rhea" id="RHEA:47004"/>
        <dbReference type="Rhea" id="RHEA-COMP:11060"/>
        <dbReference type="Rhea" id="RHEA-COMP:11605"/>
        <dbReference type="ChEBI" id="CHEBI:15377"/>
        <dbReference type="ChEBI" id="CHEBI:30013"/>
        <dbReference type="ChEBI" id="CHEBI:43474"/>
        <dbReference type="ChEBI" id="CHEBI:61977"/>
        <dbReference type="EC" id="3.1.3.16"/>
    </reaction>
</comment>
<proteinExistence type="predicted"/>
<gene>
    <name evidence="19" type="ORF">LLUT_LOCUS14990</name>
</gene>
<name>A0AAV1WWY9_LUPLU</name>
<dbReference type="Gene3D" id="3.40.50.1000">
    <property type="entry name" value="HAD superfamily/HAD-like"/>
    <property type="match status" value="1"/>
</dbReference>
<feature type="compositionally biased region" description="Low complexity" evidence="16">
    <location>
        <begin position="723"/>
        <end position="732"/>
    </location>
</feature>
<keyword evidence="10" id="KW-0805">Transcription regulation</keyword>
<dbReference type="InterPro" id="IPR039189">
    <property type="entry name" value="Fcp1"/>
</dbReference>
<dbReference type="InterPro" id="IPR036412">
    <property type="entry name" value="HAD-like_sf"/>
</dbReference>
<dbReference type="AlphaFoldDB" id="A0AAV1WWY9"/>
<evidence type="ECO:0000256" key="8">
    <source>
        <dbReference type="ARBA" id="ARBA00022801"/>
    </source>
</evidence>
<dbReference type="CDD" id="cd07521">
    <property type="entry name" value="HAD_FCP1-like"/>
    <property type="match status" value="1"/>
</dbReference>
<dbReference type="PROSITE" id="PS50137">
    <property type="entry name" value="DS_RBD"/>
    <property type="match status" value="2"/>
</dbReference>
<comment type="catalytic activity">
    <reaction evidence="13">
        <text>O-phospho-L-seryl-[protein] + H2O = L-seryl-[protein] + phosphate</text>
        <dbReference type="Rhea" id="RHEA:20629"/>
        <dbReference type="Rhea" id="RHEA-COMP:9863"/>
        <dbReference type="Rhea" id="RHEA-COMP:11604"/>
        <dbReference type="ChEBI" id="CHEBI:15377"/>
        <dbReference type="ChEBI" id="CHEBI:29999"/>
        <dbReference type="ChEBI" id="CHEBI:43474"/>
        <dbReference type="ChEBI" id="CHEBI:83421"/>
        <dbReference type="EC" id="3.1.3.16"/>
    </reaction>
</comment>
<evidence type="ECO:0000313" key="19">
    <source>
        <dbReference type="EMBL" id="CAL0313930.1"/>
    </source>
</evidence>
<dbReference type="FunFam" id="3.40.50.1000:FF:000035">
    <property type="entry name" value="RNA polymerase II C-terminal domain phosphatase-like 1"/>
    <property type="match status" value="1"/>
</dbReference>
<accession>A0AAV1WWY9</accession>
<evidence type="ECO:0000256" key="3">
    <source>
        <dbReference type="ARBA" id="ARBA00001946"/>
    </source>
</evidence>
<dbReference type="FunFam" id="3.30.160.20:FF:000035">
    <property type="entry name" value="RNA polymerase II C-terminal domain phosphatase-like 2"/>
    <property type="match status" value="1"/>
</dbReference>
<keyword evidence="9 15" id="KW-0694">RNA-binding</keyword>
<feature type="region of interest" description="Disordered" evidence="16">
    <location>
        <begin position="821"/>
        <end position="867"/>
    </location>
</feature>
<dbReference type="GO" id="GO:0005634">
    <property type="term" value="C:nucleus"/>
    <property type="evidence" value="ECO:0007669"/>
    <property type="project" value="UniProtKB-SubCell"/>
</dbReference>
<dbReference type="Proteomes" id="UP001497480">
    <property type="component" value="Unassembled WGS sequence"/>
</dbReference>
<dbReference type="GO" id="GO:0045892">
    <property type="term" value="P:negative regulation of DNA-templated transcription"/>
    <property type="evidence" value="ECO:0007669"/>
    <property type="project" value="UniProtKB-ARBA"/>
</dbReference>
<feature type="compositionally biased region" description="Polar residues" evidence="16">
    <location>
        <begin position="700"/>
        <end position="717"/>
    </location>
</feature>
<dbReference type="EC" id="3.1.3.16" evidence="5"/>
<comment type="cofactor">
    <cofactor evidence="2">
        <name>Co(2+)</name>
        <dbReference type="ChEBI" id="CHEBI:48828"/>
    </cofactor>
</comment>
<dbReference type="GO" id="GO:0009755">
    <property type="term" value="P:hormone-mediated signaling pathway"/>
    <property type="evidence" value="ECO:0007669"/>
    <property type="project" value="UniProtKB-ARBA"/>
</dbReference>
<feature type="domain" description="DRBM" evidence="17">
    <location>
        <begin position="610"/>
        <end position="676"/>
    </location>
</feature>
<reference evidence="19 20" key="1">
    <citation type="submission" date="2024-03" db="EMBL/GenBank/DDBJ databases">
        <authorList>
            <person name="Martinez-Hernandez J."/>
        </authorList>
    </citation>
    <scope>NUCLEOTIDE SEQUENCE [LARGE SCALE GENOMIC DNA]</scope>
</reference>
<dbReference type="SUPFAM" id="SSF56784">
    <property type="entry name" value="HAD-like"/>
    <property type="match status" value="1"/>
</dbReference>
<protein>
    <recommendedName>
        <fullName evidence="5">protein-serine/threonine phosphatase</fullName>
        <ecNumber evidence="5">3.1.3.16</ecNumber>
    </recommendedName>
</protein>
<comment type="cofactor">
    <cofactor evidence="1">
        <name>Mn(2+)</name>
        <dbReference type="ChEBI" id="CHEBI:29035"/>
    </cofactor>
</comment>
<keyword evidence="7" id="KW-0479">Metal-binding</keyword>
<keyword evidence="11" id="KW-0804">Transcription</keyword>
<evidence type="ECO:0000313" key="20">
    <source>
        <dbReference type="Proteomes" id="UP001497480"/>
    </source>
</evidence>
<dbReference type="GO" id="GO:0008420">
    <property type="term" value="F:RNA polymerase II CTD heptapeptide repeat phosphatase activity"/>
    <property type="evidence" value="ECO:0007669"/>
    <property type="project" value="InterPro"/>
</dbReference>
<evidence type="ECO:0000256" key="7">
    <source>
        <dbReference type="ARBA" id="ARBA00022723"/>
    </source>
</evidence>